<dbReference type="PROSITE" id="PS51257">
    <property type="entry name" value="PROKAR_LIPOPROTEIN"/>
    <property type="match status" value="1"/>
</dbReference>
<gene>
    <name evidence="1" type="ORF">CARN2_2781</name>
</gene>
<organism evidence="1">
    <name type="scientific">mine drainage metagenome</name>
    <dbReference type="NCBI Taxonomy" id="410659"/>
    <lineage>
        <taxon>unclassified sequences</taxon>
        <taxon>metagenomes</taxon>
        <taxon>ecological metagenomes</taxon>
    </lineage>
</organism>
<protein>
    <recommendedName>
        <fullName evidence="2">Carboxypeptidase regulatory-like domain-containing protein</fullName>
    </recommendedName>
</protein>
<sequence length="134" mass="14694">MFKNTSFRVRRPLVALVCMSSILACGVAYSQPRPSLAIAHRCGGVGEGNLQQLKRQAHDFNLGLWMVEGPRGAYLADVPIQVKKGNKTVASFVADGPLCYLKAPAGSYTLVGIYKGRLRSIRAHTGNMNVYLRW</sequence>
<evidence type="ECO:0000313" key="1">
    <source>
        <dbReference type="EMBL" id="CBH97308.1"/>
    </source>
</evidence>
<dbReference type="AlphaFoldDB" id="E6PQV3"/>
<proteinExistence type="predicted"/>
<accession>E6PQV3</accession>
<name>E6PQV3_9ZZZZ</name>
<comment type="caution">
    <text evidence="1">The sequence shown here is derived from an EMBL/GenBank/DDBJ whole genome shotgun (WGS) entry which is preliminary data.</text>
</comment>
<dbReference type="EMBL" id="CABM01000042">
    <property type="protein sequence ID" value="CBH97308.1"/>
    <property type="molecule type" value="Genomic_DNA"/>
</dbReference>
<reference evidence="1" key="1">
    <citation type="submission" date="2009-10" db="EMBL/GenBank/DDBJ databases">
        <title>Diversity of trophic interactions inside an arsenic-rich microbial ecosystem.</title>
        <authorList>
            <person name="Bertin P.N."/>
            <person name="Heinrich-Salmeron A."/>
            <person name="Pelletier E."/>
            <person name="Goulhen-Chollet F."/>
            <person name="Arsene-Ploetze F."/>
            <person name="Gallien S."/>
            <person name="Calteau A."/>
            <person name="Vallenet D."/>
            <person name="Casiot C."/>
            <person name="Chane-Woon-Ming B."/>
            <person name="Giloteaux L."/>
            <person name="Barakat M."/>
            <person name="Bonnefoy V."/>
            <person name="Bruneel O."/>
            <person name="Chandler M."/>
            <person name="Cleiss J."/>
            <person name="Duran R."/>
            <person name="Elbaz-Poulichet F."/>
            <person name="Fonknechten N."/>
            <person name="Lauga B."/>
            <person name="Mornico D."/>
            <person name="Ortet P."/>
            <person name="Schaeffer C."/>
            <person name="Siguier P."/>
            <person name="Alexander Thil Smith A."/>
            <person name="Van Dorsselaer A."/>
            <person name="Weissenbach J."/>
            <person name="Medigue C."/>
            <person name="Le Paslier D."/>
        </authorList>
    </citation>
    <scope>NUCLEOTIDE SEQUENCE</scope>
</reference>
<evidence type="ECO:0008006" key="2">
    <source>
        <dbReference type="Google" id="ProtNLM"/>
    </source>
</evidence>